<comment type="catalytic activity">
    <reaction evidence="10 12">
        <text>dTMP + ATP = dTDP + ADP</text>
        <dbReference type="Rhea" id="RHEA:13517"/>
        <dbReference type="ChEBI" id="CHEBI:30616"/>
        <dbReference type="ChEBI" id="CHEBI:58369"/>
        <dbReference type="ChEBI" id="CHEBI:63528"/>
        <dbReference type="ChEBI" id="CHEBI:456216"/>
        <dbReference type="EC" id="2.7.4.9"/>
    </reaction>
</comment>
<dbReference type="GO" id="GO:0006235">
    <property type="term" value="P:dTTP biosynthetic process"/>
    <property type="evidence" value="ECO:0007669"/>
    <property type="project" value="UniProtKB-UniRule"/>
</dbReference>
<evidence type="ECO:0000256" key="3">
    <source>
        <dbReference type="ARBA" id="ARBA00017144"/>
    </source>
</evidence>
<dbReference type="AlphaFoldDB" id="M1LWN3"/>
<dbReference type="GO" id="GO:0005829">
    <property type="term" value="C:cytosol"/>
    <property type="evidence" value="ECO:0007669"/>
    <property type="project" value="TreeGrafter"/>
</dbReference>
<evidence type="ECO:0000256" key="4">
    <source>
        <dbReference type="ARBA" id="ARBA00022679"/>
    </source>
</evidence>
<dbReference type="InterPro" id="IPR027417">
    <property type="entry name" value="P-loop_NTPase"/>
</dbReference>
<comment type="similarity">
    <text evidence="1 12">Belongs to the thymidylate kinase family.</text>
</comment>
<keyword evidence="5 12" id="KW-0545">Nucleotide biosynthesis</keyword>
<evidence type="ECO:0000256" key="5">
    <source>
        <dbReference type="ARBA" id="ARBA00022727"/>
    </source>
</evidence>
<dbReference type="PATRIC" id="fig|1208918.3.peg.328"/>
<dbReference type="NCBIfam" id="TIGR00041">
    <property type="entry name" value="DTMP_kinase"/>
    <property type="match status" value="1"/>
</dbReference>
<evidence type="ECO:0000256" key="8">
    <source>
        <dbReference type="ARBA" id="ARBA00022840"/>
    </source>
</evidence>
<dbReference type="Gene3D" id="3.40.50.300">
    <property type="entry name" value="P-loop containing nucleotide triphosphate hydrolases"/>
    <property type="match status" value="1"/>
</dbReference>
<dbReference type="GO" id="GO:0005524">
    <property type="term" value="F:ATP binding"/>
    <property type="evidence" value="ECO:0007669"/>
    <property type="project" value="UniProtKB-UniRule"/>
</dbReference>
<accession>M1LWN3</accession>
<evidence type="ECO:0000256" key="7">
    <source>
        <dbReference type="ARBA" id="ARBA00022777"/>
    </source>
</evidence>
<keyword evidence="8 12" id="KW-0067">ATP-binding</keyword>
<dbReference type="InterPro" id="IPR018095">
    <property type="entry name" value="Thymidylate_kin_CS"/>
</dbReference>
<feature type="domain" description="Thymidylate kinase-like" evidence="13">
    <location>
        <begin position="10"/>
        <end position="196"/>
    </location>
</feature>
<dbReference type="GO" id="GO:0006233">
    <property type="term" value="P:dTDP biosynthetic process"/>
    <property type="evidence" value="ECO:0007669"/>
    <property type="project" value="InterPro"/>
</dbReference>
<dbReference type="FunFam" id="3.40.50.300:FF:000225">
    <property type="entry name" value="Thymidylate kinase"/>
    <property type="match status" value="1"/>
</dbReference>
<evidence type="ECO:0000256" key="2">
    <source>
        <dbReference type="ARBA" id="ARBA00012980"/>
    </source>
</evidence>
<dbReference type="HAMAP" id="MF_00165">
    <property type="entry name" value="Thymidylate_kinase"/>
    <property type="match status" value="1"/>
</dbReference>
<name>M1LWN3_9PROT</name>
<proteinExistence type="inferred from homology"/>
<dbReference type="KEGG" id="kct:CDEE_0602"/>
<gene>
    <name evidence="12" type="primary">tmk</name>
    <name evidence="14" type="ORF">CDEE_0602</name>
</gene>
<keyword evidence="7 12" id="KW-0418">Kinase</keyword>
<dbReference type="Pfam" id="PF02223">
    <property type="entry name" value="Thymidylate_kin"/>
    <property type="match status" value="1"/>
</dbReference>
<dbReference type="EC" id="2.7.4.9" evidence="2 12"/>
<evidence type="ECO:0000256" key="6">
    <source>
        <dbReference type="ARBA" id="ARBA00022741"/>
    </source>
</evidence>
<evidence type="ECO:0000259" key="13">
    <source>
        <dbReference type="Pfam" id="PF02223"/>
    </source>
</evidence>
<keyword evidence="6 12" id="KW-0547">Nucleotide-binding</keyword>
<evidence type="ECO:0000256" key="9">
    <source>
        <dbReference type="ARBA" id="ARBA00029962"/>
    </source>
</evidence>
<dbReference type="PANTHER" id="PTHR10344:SF4">
    <property type="entry name" value="UMP-CMP KINASE 2, MITOCHONDRIAL"/>
    <property type="match status" value="1"/>
</dbReference>
<dbReference type="EMBL" id="CP003804">
    <property type="protein sequence ID" value="AGF47629.1"/>
    <property type="molecule type" value="Genomic_DNA"/>
</dbReference>
<dbReference type="CDD" id="cd01672">
    <property type="entry name" value="TMPK"/>
    <property type="match status" value="1"/>
</dbReference>
<sequence>MIVPGKFITFDGIDGAGKSTQAYWLANFLKSKGIDLVLTREPGGTKLGENIRDLILNTDMFVETETLLLFAARFEHFKKIIEPSLLSGKWVICDRFIDSTYAYQGYGKKLDINLIRDLESWVNFSLQPDITFLFDISFEVMNLRFINNKDLDKFEKKDKLFFDNIRKGYIKRAEIDSKRIKIINAANSINEIQTEIINYINFDRTI</sequence>
<evidence type="ECO:0000256" key="10">
    <source>
        <dbReference type="ARBA" id="ARBA00048743"/>
    </source>
</evidence>
<keyword evidence="4 12" id="KW-0808">Transferase</keyword>
<dbReference type="eggNOG" id="COG0125">
    <property type="taxonomic scope" value="Bacteria"/>
</dbReference>
<feature type="binding site" evidence="12">
    <location>
        <begin position="12"/>
        <end position="19"/>
    </location>
    <ligand>
        <name>ATP</name>
        <dbReference type="ChEBI" id="CHEBI:30616"/>
    </ligand>
</feature>
<dbReference type="InterPro" id="IPR039430">
    <property type="entry name" value="Thymidylate_kin-like_dom"/>
</dbReference>
<dbReference type="PROSITE" id="PS01331">
    <property type="entry name" value="THYMIDYLATE_KINASE"/>
    <property type="match status" value="1"/>
</dbReference>
<reference evidence="14 15" key="1">
    <citation type="journal article" date="2013" name="Genome Biol. Evol.">
        <title>Genome evolution and phylogenomic analysis of candidatus kinetoplastibacterium, the betaproteobacterial endosymbionts of strigomonas and angomonas.</title>
        <authorList>
            <person name="Alves J.M."/>
            <person name="Serrano M.G."/>
            <person name="Maia da Silva F."/>
            <person name="Voegtly L.J."/>
            <person name="Matveyev A.V."/>
            <person name="Teixeira M.M."/>
            <person name="Camargo E.P."/>
            <person name="Buck G.A."/>
        </authorList>
    </citation>
    <scope>NUCLEOTIDE SEQUENCE [LARGE SCALE GENOMIC DNA]</scope>
    <source>
        <strain evidence="14 15">TCC036E</strain>
    </source>
</reference>
<dbReference type="GO" id="GO:0004798">
    <property type="term" value="F:dTMP kinase activity"/>
    <property type="evidence" value="ECO:0007669"/>
    <property type="project" value="UniProtKB-UniRule"/>
</dbReference>
<dbReference type="InterPro" id="IPR018094">
    <property type="entry name" value="Thymidylate_kinase"/>
</dbReference>
<dbReference type="RefSeq" id="WP_015238538.1">
    <property type="nucleotide sequence ID" value="NC_020283.1"/>
</dbReference>
<keyword evidence="15" id="KW-1185">Reference proteome</keyword>
<protein>
    <recommendedName>
        <fullName evidence="3 12">Thymidylate kinase</fullName>
        <ecNumber evidence="2 12">2.7.4.9</ecNumber>
    </recommendedName>
    <alternativeName>
        <fullName evidence="9 12">dTMP kinase</fullName>
    </alternativeName>
</protein>
<evidence type="ECO:0000256" key="11">
    <source>
        <dbReference type="ARBA" id="ARBA00057735"/>
    </source>
</evidence>
<evidence type="ECO:0000313" key="14">
    <source>
        <dbReference type="EMBL" id="AGF47629.1"/>
    </source>
</evidence>
<dbReference type="PANTHER" id="PTHR10344">
    <property type="entry name" value="THYMIDYLATE KINASE"/>
    <property type="match status" value="1"/>
</dbReference>
<dbReference type="STRING" id="1208918.CDEE_0602"/>
<organism evidence="14 15">
    <name type="scientific">Candidatus Kinetoplastidibacterium crithidiae TCC036E</name>
    <dbReference type="NCBI Taxonomy" id="1208918"/>
    <lineage>
        <taxon>Bacteria</taxon>
        <taxon>Pseudomonadati</taxon>
        <taxon>Pseudomonadota</taxon>
        <taxon>Betaproteobacteria</taxon>
        <taxon>Candidatus Kinetoplastidibacterium</taxon>
    </lineage>
</organism>
<evidence type="ECO:0000313" key="15">
    <source>
        <dbReference type="Proteomes" id="UP000011686"/>
    </source>
</evidence>
<dbReference type="Proteomes" id="UP000011686">
    <property type="component" value="Chromosome"/>
</dbReference>
<dbReference type="SUPFAM" id="SSF52540">
    <property type="entry name" value="P-loop containing nucleoside triphosphate hydrolases"/>
    <property type="match status" value="1"/>
</dbReference>
<evidence type="ECO:0000256" key="1">
    <source>
        <dbReference type="ARBA" id="ARBA00009776"/>
    </source>
</evidence>
<dbReference type="GO" id="GO:0006227">
    <property type="term" value="P:dUDP biosynthetic process"/>
    <property type="evidence" value="ECO:0007669"/>
    <property type="project" value="TreeGrafter"/>
</dbReference>
<dbReference type="HOGENOM" id="CLU_049131_0_2_4"/>
<evidence type="ECO:0000256" key="12">
    <source>
        <dbReference type="HAMAP-Rule" id="MF_00165"/>
    </source>
</evidence>
<comment type="function">
    <text evidence="11 12">Phosphorylation of dTMP to form dTDP in both de novo and salvage pathways of dTTP synthesis.</text>
</comment>